<comment type="similarity">
    <text evidence="1">Belongs to the 4-hydroxybenzoyl-CoA thioesterase family.</text>
</comment>
<dbReference type="RefSeq" id="WP_209186270.1">
    <property type="nucleotide sequence ID" value="NZ_CP117268.1"/>
</dbReference>
<keyword evidence="4" id="KW-1185">Reference proteome</keyword>
<name>A0ABY8IQR8_9HYPH</name>
<dbReference type="Pfam" id="PF13279">
    <property type="entry name" value="4HBT_2"/>
    <property type="match status" value="1"/>
</dbReference>
<gene>
    <name evidence="3" type="ORF">PR018_24835</name>
</gene>
<reference evidence="3 4" key="1">
    <citation type="journal article" date="2019" name="Phytopathology">
        <title>A Novel Group of Rhizobium tumorigenes-Like Agrobacteria Associated with Crown Gall Disease of Rhododendron and Blueberry.</title>
        <authorList>
            <person name="Kuzmanovic N."/>
            <person name="Behrens P."/>
            <person name="Idczak E."/>
            <person name="Wagner S."/>
            <person name="Gotz M."/>
            <person name="Sproer C."/>
            <person name="Bunk B."/>
            <person name="Overmann J."/>
            <person name="Smalla K."/>
        </authorList>
    </citation>
    <scope>NUCLEOTIDE SEQUENCE [LARGE SCALE GENOMIC DNA]</scope>
    <source>
        <strain evidence="4">rho-6.2</strain>
    </source>
</reference>
<geneLocation type="plasmid" evidence="3 4">
    <name>unnamed1</name>
</geneLocation>
<keyword evidence="2" id="KW-0378">Hydrolase</keyword>
<dbReference type="EMBL" id="CP117268">
    <property type="protein sequence ID" value="WFS26071.1"/>
    <property type="molecule type" value="Genomic_DNA"/>
</dbReference>
<dbReference type="Proteomes" id="UP000318939">
    <property type="component" value="Plasmid unnamed1"/>
</dbReference>
<accession>A0ABY8IQR8</accession>
<dbReference type="InterPro" id="IPR050563">
    <property type="entry name" value="4-hydroxybenzoyl-CoA_TE"/>
</dbReference>
<organism evidence="3 4">
    <name type="scientific">Rhizobium rhododendri</name>
    <dbReference type="NCBI Taxonomy" id="2506430"/>
    <lineage>
        <taxon>Bacteria</taxon>
        <taxon>Pseudomonadati</taxon>
        <taxon>Pseudomonadota</taxon>
        <taxon>Alphaproteobacteria</taxon>
        <taxon>Hyphomicrobiales</taxon>
        <taxon>Rhizobiaceae</taxon>
        <taxon>Rhizobium/Agrobacterium group</taxon>
        <taxon>Rhizobium</taxon>
    </lineage>
</organism>
<dbReference type="PANTHER" id="PTHR31793">
    <property type="entry name" value="4-HYDROXYBENZOYL-COA THIOESTERASE FAMILY MEMBER"/>
    <property type="match status" value="1"/>
</dbReference>
<dbReference type="Gene3D" id="3.10.129.10">
    <property type="entry name" value="Hotdog Thioesterase"/>
    <property type="match status" value="1"/>
</dbReference>
<sequence>MIFQPVDKRQLPETSPLPSFAPTFDLAIVVSPTDIDEQGHVNNSIYLQWVQKAVLGYWHHIAPTDARSDLVWVALAHHIRYRKPVLLGDPIRALVTATHASGPRASFTTLVKRRDELCAEIESSWCCIDASTRRPHRLAREIIRAFLPA</sequence>
<dbReference type="InterPro" id="IPR029069">
    <property type="entry name" value="HotDog_dom_sf"/>
</dbReference>
<dbReference type="CDD" id="cd00586">
    <property type="entry name" value="4HBT"/>
    <property type="match status" value="1"/>
</dbReference>
<protein>
    <submittedName>
        <fullName evidence="3">Thioesterase family protein</fullName>
    </submittedName>
</protein>
<dbReference type="SUPFAM" id="SSF54637">
    <property type="entry name" value="Thioesterase/thiol ester dehydrase-isomerase"/>
    <property type="match status" value="1"/>
</dbReference>
<dbReference type="PANTHER" id="PTHR31793:SF27">
    <property type="entry name" value="NOVEL THIOESTERASE SUPERFAMILY DOMAIN AND SAPOSIN A-TYPE DOMAIN CONTAINING PROTEIN (0610012H03RIK)"/>
    <property type="match status" value="1"/>
</dbReference>
<reference evidence="3 4" key="2">
    <citation type="journal article" date="2023" name="MicrobiologyOpen">
        <title>Genomics of the tumorigenes clade of the family Rhizobiaceae and description of Rhizobium rhododendri sp. nov.</title>
        <authorList>
            <person name="Kuzmanovic N."/>
            <person name="diCenzo G.C."/>
            <person name="Bunk B."/>
            <person name="Sproeer C."/>
            <person name="Fruehling A."/>
            <person name="Neumann-Schaal M."/>
            <person name="Overmann J."/>
            <person name="Smalla K."/>
        </authorList>
    </citation>
    <scope>NUCLEOTIDE SEQUENCE [LARGE SCALE GENOMIC DNA]</scope>
    <source>
        <strain evidence="4">rho-6.2</strain>
        <plasmid evidence="3 4">unnamed1</plasmid>
    </source>
</reference>
<evidence type="ECO:0000256" key="2">
    <source>
        <dbReference type="ARBA" id="ARBA00022801"/>
    </source>
</evidence>
<proteinExistence type="inferred from homology"/>
<evidence type="ECO:0000313" key="3">
    <source>
        <dbReference type="EMBL" id="WFS26071.1"/>
    </source>
</evidence>
<keyword evidence="3" id="KW-0614">Plasmid</keyword>
<evidence type="ECO:0000256" key="1">
    <source>
        <dbReference type="ARBA" id="ARBA00005953"/>
    </source>
</evidence>
<evidence type="ECO:0000313" key="4">
    <source>
        <dbReference type="Proteomes" id="UP000318939"/>
    </source>
</evidence>